<accession>A0ABC8J9U4</accession>
<name>A0ABC8J9U4_ERUVS</name>
<evidence type="ECO:0000256" key="1">
    <source>
        <dbReference type="SAM" id="MobiDB-lite"/>
    </source>
</evidence>
<dbReference type="EMBL" id="CAKOAT010087377">
    <property type="protein sequence ID" value="CAH8318865.1"/>
    <property type="molecule type" value="Genomic_DNA"/>
</dbReference>
<evidence type="ECO:0000313" key="3">
    <source>
        <dbReference type="Proteomes" id="UP001642260"/>
    </source>
</evidence>
<feature type="region of interest" description="Disordered" evidence="1">
    <location>
        <begin position="133"/>
        <end position="166"/>
    </location>
</feature>
<dbReference type="Proteomes" id="UP001642260">
    <property type="component" value="Unassembled WGS sequence"/>
</dbReference>
<dbReference type="AlphaFoldDB" id="A0ABC8J9U4"/>
<proteinExistence type="predicted"/>
<reference evidence="2 3" key="1">
    <citation type="submission" date="2022-03" db="EMBL/GenBank/DDBJ databases">
        <authorList>
            <person name="Macdonald S."/>
            <person name="Ahmed S."/>
            <person name="Newling K."/>
        </authorList>
    </citation>
    <scope>NUCLEOTIDE SEQUENCE [LARGE SCALE GENOMIC DNA]</scope>
</reference>
<sequence>MEVISDPIDEFNGLQLVSNLVEKKNMLGEEDVMDMEEIRACLLQKGIDMDSEEFLKENPEDDFEKMIKEQEEEEMAESEIHRATEEQKTAVETMEGVGGEQDKNQGTRRRLVKPAINTFGSNKMRTATALLSPRKRNMNKGGAKQGELKTLDGKGIPIPKAANSKT</sequence>
<comment type="caution">
    <text evidence="2">The sequence shown here is derived from an EMBL/GenBank/DDBJ whole genome shotgun (WGS) entry which is preliminary data.</text>
</comment>
<gene>
    <name evidence="2" type="ORF">ERUC_LOCUS8321</name>
</gene>
<feature type="compositionally biased region" description="Basic and acidic residues" evidence="1">
    <location>
        <begin position="78"/>
        <end position="89"/>
    </location>
</feature>
<protein>
    <submittedName>
        <fullName evidence="2">Uncharacterized protein</fullName>
    </submittedName>
</protein>
<feature type="region of interest" description="Disordered" evidence="1">
    <location>
        <begin position="70"/>
        <end position="108"/>
    </location>
</feature>
<evidence type="ECO:0000313" key="2">
    <source>
        <dbReference type="EMBL" id="CAH8318865.1"/>
    </source>
</evidence>
<keyword evidence="3" id="KW-1185">Reference proteome</keyword>
<organism evidence="2 3">
    <name type="scientific">Eruca vesicaria subsp. sativa</name>
    <name type="common">Garden rocket</name>
    <name type="synonym">Eruca sativa</name>
    <dbReference type="NCBI Taxonomy" id="29727"/>
    <lineage>
        <taxon>Eukaryota</taxon>
        <taxon>Viridiplantae</taxon>
        <taxon>Streptophyta</taxon>
        <taxon>Embryophyta</taxon>
        <taxon>Tracheophyta</taxon>
        <taxon>Spermatophyta</taxon>
        <taxon>Magnoliopsida</taxon>
        <taxon>eudicotyledons</taxon>
        <taxon>Gunneridae</taxon>
        <taxon>Pentapetalae</taxon>
        <taxon>rosids</taxon>
        <taxon>malvids</taxon>
        <taxon>Brassicales</taxon>
        <taxon>Brassicaceae</taxon>
        <taxon>Brassiceae</taxon>
        <taxon>Eruca</taxon>
    </lineage>
</organism>